<keyword evidence="11" id="KW-0648">Protein biosynthesis</keyword>
<accession>A0A1R1YDQ2</accession>
<feature type="compositionally biased region" description="Acidic residues" evidence="8">
    <location>
        <begin position="83"/>
        <end position="93"/>
    </location>
</feature>
<dbReference type="InterPro" id="IPR005100">
    <property type="entry name" value="NGN-domain"/>
</dbReference>
<dbReference type="CDD" id="cd09888">
    <property type="entry name" value="NGN_Euk"/>
    <property type="match status" value="1"/>
</dbReference>
<gene>
    <name evidence="11" type="ORF">AYI69_g4462</name>
</gene>
<dbReference type="InterPro" id="IPR036735">
    <property type="entry name" value="NGN_dom_sf"/>
</dbReference>
<keyword evidence="4" id="KW-0539">Nucleus</keyword>
<dbReference type="CDD" id="cd06083">
    <property type="entry name" value="KOW_Spt5_3"/>
    <property type="match status" value="1"/>
</dbReference>
<comment type="function">
    <text evidence="5">The SPT4-SPT5 complex mediates both activation and inhibition of transcription elongation, and plays a role in pre-mRNA processing. This complex seems to be important for the stability of the RNA polymerase II elongation machinery on the chromatin template but not for the inherent ability of this machinery to translocate down the gene.</text>
</comment>
<dbReference type="InterPro" id="IPR041977">
    <property type="entry name" value="KOW_Spt5_4"/>
</dbReference>
<feature type="compositionally biased region" description="Low complexity" evidence="8">
    <location>
        <begin position="1084"/>
        <end position="1107"/>
    </location>
</feature>
<dbReference type="InterPro" id="IPR041973">
    <property type="entry name" value="KOW_Spt5_1"/>
</dbReference>
<comment type="caution">
    <text evidence="11">The sequence shown here is derived from an EMBL/GenBank/DDBJ whole genome shotgun (WGS) entry which is preliminary data.</text>
</comment>
<dbReference type="Pfam" id="PF23284">
    <property type="entry name" value="KOW2_Spt5"/>
    <property type="match status" value="1"/>
</dbReference>
<feature type="compositionally biased region" description="Polar residues" evidence="8">
    <location>
        <begin position="1289"/>
        <end position="1310"/>
    </location>
</feature>
<feature type="compositionally biased region" description="Polar residues" evidence="8">
    <location>
        <begin position="982"/>
        <end position="991"/>
    </location>
</feature>
<feature type="region of interest" description="Disordered" evidence="8">
    <location>
        <begin position="20"/>
        <end position="133"/>
    </location>
</feature>
<organism evidence="11 12">
    <name type="scientific">Smittium culicis</name>
    <dbReference type="NCBI Taxonomy" id="133412"/>
    <lineage>
        <taxon>Eukaryota</taxon>
        <taxon>Fungi</taxon>
        <taxon>Fungi incertae sedis</taxon>
        <taxon>Zoopagomycota</taxon>
        <taxon>Kickxellomycotina</taxon>
        <taxon>Harpellomycetes</taxon>
        <taxon>Harpellales</taxon>
        <taxon>Legeriomycetaceae</taxon>
        <taxon>Smittium</taxon>
    </lineage>
</organism>
<feature type="compositionally biased region" description="Basic and acidic residues" evidence="8">
    <location>
        <begin position="1074"/>
        <end position="1083"/>
    </location>
</feature>
<dbReference type="InterPro" id="IPR005824">
    <property type="entry name" value="KOW"/>
</dbReference>
<reference evidence="12" key="1">
    <citation type="submission" date="2017-01" db="EMBL/GenBank/DDBJ databases">
        <authorList>
            <person name="Wang Y."/>
            <person name="White M."/>
            <person name="Kvist S."/>
            <person name="Moncalvo J.-M."/>
        </authorList>
    </citation>
    <scope>NUCLEOTIDE SEQUENCE [LARGE SCALE GENOMIC DNA]</scope>
    <source>
        <strain evidence="12">ID-206-W2</strain>
    </source>
</reference>
<evidence type="ECO:0000256" key="7">
    <source>
        <dbReference type="ARBA" id="ARBA00031006"/>
    </source>
</evidence>
<feature type="compositionally biased region" description="Polar residues" evidence="8">
    <location>
        <begin position="1327"/>
        <end position="1343"/>
    </location>
</feature>
<dbReference type="GO" id="GO:0006368">
    <property type="term" value="P:transcription elongation by RNA polymerase II"/>
    <property type="evidence" value="ECO:0007669"/>
    <property type="project" value="TreeGrafter"/>
</dbReference>
<dbReference type="InterPro" id="IPR041978">
    <property type="entry name" value="KOW_Spt5_5"/>
</dbReference>
<feature type="domain" description="KOW" evidence="10">
    <location>
        <begin position="731"/>
        <end position="758"/>
    </location>
</feature>
<feature type="compositionally biased region" description="Low complexity" evidence="8">
    <location>
        <begin position="905"/>
        <end position="929"/>
    </location>
</feature>
<feature type="compositionally biased region" description="Low complexity" evidence="8">
    <location>
        <begin position="825"/>
        <end position="865"/>
    </location>
</feature>
<evidence type="ECO:0000256" key="5">
    <source>
        <dbReference type="ARBA" id="ARBA00024691"/>
    </source>
</evidence>
<dbReference type="InterPro" id="IPR041975">
    <property type="entry name" value="KOW_Spt5_2"/>
</dbReference>
<dbReference type="Pfam" id="PF03439">
    <property type="entry name" value="Spt5-NGN"/>
    <property type="match status" value="1"/>
</dbReference>
<feature type="compositionally biased region" description="Polar residues" evidence="8">
    <location>
        <begin position="942"/>
        <end position="956"/>
    </location>
</feature>
<feature type="compositionally biased region" description="Basic residues" evidence="8">
    <location>
        <begin position="58"/>
        <end position="67"/>
    </location>
</feature>
<dbReference type="Gene3D" id="2.30.30.30">
    <property type="match status" value="3"/>
</dbReference>
<dbReference type="CDD" id="cd06084">
    <property type="entry name" value="KOW_Spt5_4"/>
    <property type="match status" value="1"/>
</dbReference>
<dbReference type="SMART" id="SM00738">
    <property type="entry name" value="NGN"/>
    <property type="match status" value="1"/>
</dbReference>
<dbReference type="PANTHER" id="PTHR11125:SF7">
    <property type="entry name" value="TRANSCRIPTION ELONGATION FACTOR SPT5"/>
    <property type="match status" value="1"/>
</dbReference>
<dbReference type="SMART" id="SM00739">
    <property type="entry name" value="KOW"/>
    <property type="match status" value="5"/>
</dbReference>
<dbReference type="EMBL" id="LSSM01001729">
    <property type="protein sequence ID" value="OMJ24935.1"/>
    <property type="molecule type" value="Genomic_DNA"/>
</dbReference>
<evidence type="ECO:0000313" key="12">
    <source>
        <dbReference type="Proteomes" id="UP000187429"/>
    </source>
</evidence>
<feature type="compositionally biased region" description="Polar residues" evidence="8">
    <location>
        <begin position="1350"/>
        <end position="1379"/>
    </location>
</feature>
<dbReference type="OrthoDB" id="28901at2759"/>
<feature type="compositionally biased region" description="Polar residues" evidence="8">
    <location>
        <begin position="1114"/>
        <end position="1131"/>
    </location>
</feature>
<evidence type="ECO:0000313" key="11">
    <source>
        <dbReference type="EMBL" id="OMJ24935.1"/>
    </source>
</evidence>
<dbReference type="SUPFAM" id="SSF50104">
    <property type="entry name" value="Translation proteins SH3-like domain"/>
    <property type="match status" value="1"/>
</dbReference>
<dbReference type="InterPro" id="IPR014722">
    <property type="entry name" value="Rib_uL2_dom2"/>
</dbReference>
<feature type="compositionally biased region" description="Polar residues" evidence="8">
    <location>
        <begin position="874"/>
        <end position="904"/>
    </location>
</feature>
<feature type="domain" description="KOW" evidence="10">
    <location>
        <begin position="302"/>
        <end position="329"/>
    </location>
</feature>
<evidence type="ECO:0000256" key="3">
    <source>
        <dbReference type="ARBA" id="ARBA00023163"/>
    </source>
</evidence>
<evidence type="ECO:0000256" key="2">
    <source>
        <dbReference type="ARBA" id="ARBA00006956"/>
    </source>
</evidence>
<dbReference type="GO" id="GO:0003729">
    <property type="term" value="F:mRNA binding"/>
    <property type="evidence" value="ECO:0007669"/>
    <property type="project" value="TreeGrafter"/>
</dbReference>
<protein>
    <recommendedName>
        <fullName evidence="6">Chromatin elongation factor SPT5</fullName>
    </recommendedName>
    <alternativeName>
        <fullName evidence="7">Chromatin elongation factor spt5</fullName>
    </alternativeName>
</protein>
<feature type="compositionally biased region" description="Basic residues" evidence="8">
    <location>
        <begin position="98"/>
        <end position="108"/>
    </location>
</feature>
<feature type="compositionally biased region" description="Low complexity" evidence="8">
    <location>
        <begin position="961"/>
        <end position="972"/>
    </location>
</feature>
<dbReference type="InterPro" id="IPR039385">
    <property type="entry name" value="NGN_Euk"/>
</dbReference>
<evidence type="ECO:0000259" key="10">
    <source>
        <dbReference type="SMART" id="SM00739"/>
    </source>
</evidence>
<dbReference type="Pfam" id="PF11942">
    <property type="entry name" value="Spt5_N"/>
    <property type="match status" value="1"/>
</dbReference>
<sequence>MSSDIGEEGFEAELKKLKKSYKETNVDDSDGIQSQDEDSDHIKQKRALSSNKNSRNSSSRRNKHSKRRYDDEDSINSDAHDYSEDEEEEEEEEYSSKSKNKKKRRRRGGNMFLDVEAAVDTDDEEEDDDGDLGGDFIADDEAELAEAEQLSMQSHRRYAALPQDREEEDVEEIAARLKSRYENYGSKKSFVSTAEHVPKQFLLPGVQDPHLFMVRCSMGKERDVVFQLMRRCVEKAEAGQQIRILSAYCRNGLSGYVYLEANTQADAQSALERTAGVLSMKLMLVPIDQMVDVIRVKKKDKTIQPGAWVRVKRGKYAGDLAQVLAIIDSTDSAELKLVPRIEYDEIVDEEGKKKKSIGHQSQTVRPPQKLFDPREAERIDMNKPVIPRGSDIFHWGGEIFNKGYLEKEFKLVSLQTEKVNPTLEEITIFSGGDSEALAEAAAAAASAASAIGDSGDGSKNDNVDLVIGDNVEVIEGDLIGVVGTVTAVDNDGILRVQLSMDKLAPSYSRNNRNTVMSFRSRQLRKLFREGDHAKVLRGKHKGITGSVVSVDGMIVTLVSDLSLTELKVFARDICQSKEVSSQADSGDFDKNELITLDGGRTVAIILASEKGLYKVLDQNGEASTIKSYEATKSRNRQDFNVVYDSNRNEIKVGDIVREINGGSRSGTIIQLSRFVAFVRSDNVPENGGIFVSRVRNLVSTTPTRETLNPFGNQKIVAKKFRPQQNFVRGRDQAKGKVVIIVRGSFKGYMGVIKESSGLMARVELHTSAKIVNVERDKLMVKLPDGRTVPLDYNPGGNEGGGNNRYNDRNSFRDRPNSRAGHRNQGSFAAPSTPSSFPSTPGNSGSFGNSWGSSSEAVSTPSSTWGSGAGGATSNDNAFSGSWGSDSSTDKNSSGAWGSDSSTKDAASGAWGSSSSKESSSGAAWGSGESSENKPEPAWGSSEPAQKSSDTAWGSSESTEKSSGPAWGSSESSQKSTEPAWGNSESSKNSTEPAWGASESPKNASSNSWGGGASTSAVESSPWGGGNSVSDKSKNQNGWGSNSTSDATQGNSWGSNSVSDKLDTSSSWGSGGDVAESKWGDVEKSSSASGAWGADSVNSGQSSSQQWGSGDGGKNENSNSWGTSAGSAQGNTNPNSWGNSSSFSNNSFADNADSGNALPQTPMSTWDNSNSSEHSSRGGRGGRRNGSFDNDRRGSERSSYSSYGESRGRGGHSSYGESRGRGGHGSYGESRGRGGHSSYGESRGRGGRGSYGENRGRGGYSSYGESRGRGGGRGGGYNSHDRNGGDRGSYGNNNFNDRPFNTHNSGGNNRDSSFDLPQTPGVQAPGFGNNSFPETPGNTSSFNTWGAPGSPKNNVDTSNSGGWGQPSSTSSNSEAWPQAS</sequence>
<dbReference type="GO" id="GO:0003746">
    <property type="term" value="F:translation elongation factor activity"/>
    <property type="evidence" value="ECO:0007669"/>
    <property type="project" value="UniProtKB-KW"/>
</dbReference>
<dbReference type="Pfam" id="PF23290">
    <property type="entry name" value="KOW5_SPT5"/>
    <property type="match status" value="1"/>
</dbReference>
<dbReference type="Proteomes" id="UP000187429">
    <property type="component" value="Unassembled WGS sequence"/>
</dbReference>
<name>A0A1R1YDQ2_9FUNG</name>
<feature type="domain" description="KOW" evidence="10">
    <location>
        <begin position="464"/>
        <end position="491"/>
    </location>
</feature>
<dbReference type="GO" id="GO:0032044">
    <property type="term" value="C:DSIF complex"/>
    <property type="evidence" value="ECO:0007669"/>
    <property type="project" value="TreeGrafter"/>
</dbReference>
<proteinExistence type="inferred from homology"/>
<comment type="similarity">
    <text evidence="2">Belongs to the SPT5 family.</text>
</comment>
<feature type="domain" description="KOW" evidence="10">
    <location>
        <begin position="649"/>
        <end position="674"/>
    </location>
</feature>
<keyword evidence="12" id="KW-1185">Reference proteome</keyword>
<comment type="subcellular location">
    <subcellularLocation>
        <location evidence="1">Nucleus</location>
    </subcellularLocation>
</comment>
<dbReference type="CDD" id="cd06085">
    <property type="entry name" value="KOW_Spt5_5"/>
    <property type="match status" value="1"/>
</dbReference>
<evidence type="ECO:0000256" key="4">
    <source>
        <dbReference type="ARBA" id="ARBA00023242"/>
    </source>
</evidence>
<dbReference type="GO" id="GO:0032784">
    <property type="term" value="P:regulation of DNA-templated transcription elongation"/>
    <property type="evidence" value="ECO:0007669"/>
    <property type="project" value="InterPro"/>
</dbReference>
<dbReference type="Pfam" id="PF23291">
    <property type="entry name" value="KOW4_SPT5"/>
    <property type="match status" value="1"/>
</dbReference>
<dbReference type="Pfam" id="PF23042">
    <property type="entry name" value="KOW1_SPT5"/>
    <property type="match status" value="1"/>
</dbReference>
<feature type="domain" description="KOW" evidence="10">
    <location>
        <begin position="526"/>
        <end position="553"/>
    </location>
</feature>
<dbReference type="GO" id="GO:0006357">
    <property type="term" value="P:regulation of transcription by RNA polymerase II"/>
    <property type="evidence" value="ECO:0007669"/>
    <property type="project" value="InterPro"/>
</dbReference>
<dbReference type="PANTHER" id="PTHR11125">
    <property type="entry name" value="SUPPRESSOR OF TY 5"/>
    <property type="match status" value="1"/>
</dbReference>
<keyword evidence="11" id="KW-0251">Elongation factor</keyword>
<evidence type="ECO:0000256" key="1">
    <source>
        <dbReference type="ARBA" id="ARBA00004123"/>
    </source>
</evidence>
<feature type="compositionally biased region" description="Low complexity" evidence="8">
    <location>
        <begin position="1132"/>
        <end position="1155"/>
    </location>
</feature>
<feature type="compositionally biased region" description="Acidic residues" evidence="8">
    <location>
        <begin position="117"/>
        <end position="133"/>
    </location>
</feature>
<feature type="region of interest" description="Disordered" evidence="8">
    <location>
        <begin position="784"/>
        <end position="1379"/>
    </location>
</feature>
<evidence type="ECO:0000259" key="9">
    <source>
        <dbReference type="SMART" id="SM00738"/>
    </source>
</evidence>
<feature type="compositionally biased region" description="Acidic residues" evidence="8">
    <location>
        <begin position="26"/>
        <end position="39"/>
    </location>
</feature>
<feature type="domain" description="NusG-like N-terminal" evidence="9">
    <location>
        <begin position="208"/>
        <end position="297"/>
    </location>
</feature>
<dbReference type="CDD" id="cd06081">
    <property type="entry name" value="KOW_Spt5_1"/>
    <property type="match status" value="1"/>
</dbReference>
<keyword evidence="3" id="KW-0804">Transcription</keyword>
<dbReference type="InterPro" id="IPR006645">
    <property type="entry name" value="NGN-like_dom"/>
</dbReference>
<feature type="compositionally biased region" description="Basic and acidic residues" evidence="8">
    <location>
        <begin position="805"/>
        <end position="816"/>
    </location>
</feature>
<evidence type="ECO:0000256" key="6">
    <source>
        <dbReference type="ARBA" id="ARBA00029865"/>
    </source>
</evidence>
<evidence type="ECO:0000256" key="8">
    <source>
        <dbReference type="SAM" id="MobiDB-lite"/>
    </source>
</evidence>
<dbReference type="InterPro" id="IPR022581">
    <property type="entry name" value="Spt5_N"/>
</dbReference>
<dbReference type="InterPro" id="IPR041976">
    <property type="entry name" value="KOW_Spt5_3"/>
</dbReference>
<dbReference type="InterPro" id="IPR008991">
    <property type="entry name" value="Translation_prot_SH3-like_sf"/>
</dbReference>
<feature type="compositionally biased region" description="Polar residues" evidence="8">
    <location>
        <begin position="1156"/>
        <end position="1165"/>
    </location>
</feature>
<dbReference type="Gene3D" id="3.30.70.940">
    <property type="entry name" value="NusG, N-terminal domain"/>
    <property type="match status" value="1"/>
</dbReference>
<dbReference type="InterPro" id="IPR039659">
    <property type="entry name" value="SPT5"/>
</dbReference>
<feature type="compositionally biased region" description="Polar residues" evidence="8">
    <location>
        <begin position="1034"/>
        <end position="1067"/>
    </location>
</feature>